<evidence type="ECO:0000259" key="3">
    <source>
        <dbReference type="Pfam" id="PF00350"/>
    </source>
</evidence>
<dbReference type="InterPro" id="IPR056024">
    <property type="entry name" value="DUF7605"/>
</dbReference>
<name>A0A8H5I7N0_9HYPO</name>
<feature type="coiled-coil region" evidence="1">
    <location>
        <begin position="436"/>
        <end position="463"/>
    </location>
</feature>
<feature type="domain" description="Dynamin N-terminal" evidence="3">
    <location>
        <begin position="160"/>
        <end position="397"/>
    </location>
</feature>
<dbReference type="Gene3D" id="3.40.50.300">
    <property type="entry name" value="P-loop containing nucleotide triphosphate hydrolases"/>
    <property type="match status" value="2"/>
</dbReference>
<dbReference type="EMBL" id="JAAOAQ010001026">
    <property type="protein sequence ID" value="KAF5531003.1"/>
    <property type="molecule type" value="Genomic_DNA"/>
</dbReference>
<sequence>MPSIDADTPLPSTEGITETNSSPPSNRQRTPSVSLTPPGGTREESNGLTSAINNIRLFDTNGHASLSPEPRRSRNGTPRRRRSSTGAVQQHDVADEELPDDAFHSPEFQGAFRDAKQLVSNIQSVLGSSNVHEGSESTMRKLHEEAGKLAAFEYPATRTVGFVGDSGVGKSSLLNSLLDTKGLARTSNNGEACTCVVTEYHYHNRDTLDIRVNLFSMEELQDQLGRLLQVYRTFELHQDEITDAAERQDMEANAKVAKDTFQAMFRGRLTDEAFLIREAYEDVLDRLTSWAADARPSLSMTLHTGLSPQTCSNTLMELSSEPASRDSPATWPYIRSIKVFLNAHILSRGLILVDLPGLRDLNSARRIITERYLLECNEIFAICNIGRAATDEGVRQVFDLAERARLSNVGIVCTRSDDIDPEESIRDWPGRRARHIEQLLEHIETATKEIDELQADIEDYGASDLSEQERQEFAECLEYQRQASTRKQNYEFELKQYLITTRNQIITNSLNNTYAGRVTPSRVFCVSNTIYWQNRTAKKSEARRHLDLSGILQVRKHCISIVANSQRRIATQYMKDQIPALLADIELWVQSGARTASEERREALCQTLDSVERRLRKDFASRAFSRLARGYNEDFSEYVWNNSYSAFCRNYGDYCTPAIGSRNWNEEAMDDMVTDLEGPWEEMCGSIQERQSSMIENADEFADMAIEELEEHDSVDSLTRALENRQSIFLAAIEKVNDDFDNNLRILRIESLSALRSSLFGKSMEPFYNKCNAEFDRGSDARRKAIIRGALSDEDLFTKLMRSLKDSFRATAEATQEKIQEATVEYLRVIEERFDLVRSENVARESEQDPDFRLRVEQVARAGRETMQRVHQVI</sequence>
<evidence type="ECO:0000313" key="5">
    <source>
        <dbReference type="EMBL" id="KAF5531003.1"/>
    </source>
</evidence>
<accession>A0A8H5I7N0</accession>
<organism evidence="5 6">
    <name type="scientific">Fusarium phyllophilum</name>
    <dbReference type="NCBI Taxonomy" id="47803"/>
    <lineage>
        <taxon>Eukaryota</taxon>
        <taxon>Fungi</taxon>
        <taxon>Dikarya</taxon>
        <taxon>Ascomycota</taxon>
        <taxon>Pezizomycotina</taxon>
        <taxon>Sordariomycetes</taxon>
        <taxon>Hypocreomycetidae</taxon>
        <taxon>Hypocreales</taxon>
        <taxon>Nectriaceae</taxon>
        <taxon>Fusarium</taxon>
        <taxon>Fusarium fujikuroi species complex</taxon>
    </lineage>
</organism>
<dbReference type="Proteomes" id="UP000582016">
    <property type="component" value="Unassembled WGS sequence"/>
</dbReference>
<dbReference type="InterPro" id="IPR027417">
    <property type="entry name" value="P-loop_NTPase"/>
</dbReference>
<evidence type="ECO:0000256" key="2">
    <source>
        <dbReference type="SAM" id="MobiDB-lite"/>
    </source>
</evidence>
<protein>
    <submittedName>
        <fullName evidence="5">Uncharacterized protein</fullName>
    </submittedName>
</protein>
<feature type="compositionally biased region" description="Basic residues" evidence="2">
    <location>
        <begin position="73"/>
        <end position="83"/>
    </location>
</feature>
<dbReference type="InterPro" id="IPR045063">
    <property type="entry name" value="Dynamin_N"/>
</dbReference>
<evidence type="ECO:0000259" key="4">
    <source>
        <dbReference type="Pfam" id="PF24564"/>
    </source>
</evidence>
<feature type="region of interest" description="Disordered" evidence="2">
    <location>
        <begin position="1"/>
        <end position="105"/>
    </location>
</feature>
<dbReference type="AlphaFoldDB" id="A0A8H5I7N0"/>
<keyword evidence="1" id="KW-0175">Coiled coil</keyword>
<gene>
    <name evidence="5" type="ORF">FPHYL_13986</name>
</gene>
<dbReference type="PANTHER" id="PTHR36681:SF3">
    <property type="entry name" value="NUCLEAR GTPASE, GERMINAL CENTER-ASSOCIATED, TANDEM DUPLICATE 3"/>
    <property type="match status" value="1"/>
</dbReference>
<comment type="caution">
    <text evidence="5">The sequence shown here is derived from an EMBL/GenBank/DDBJ whole genome shotgun (WGS) entry which is preliminary data.</text>
</comment>
<dbReference type="Pfam" id="PF00350">
    <property type="entry name" value="Dynamin_N"/>
    <property type="match status" value="1"/>
</dbReference>
<dbReference type="Pfam" id="PF24564">
    <property type="entry name" value="DUF7605"/>
    <property type="match status" value="1"/>
</dbReference>
<keyword evidence="6" id="KW-1185">Reference proteome</keyword>
<reference evidence="5 6" key="1">
    <citation type="submission" date="2020-05" db="EMBL/GenBank/DDBJ databases">
        <title>Identification and distribution of gene clusters putatively required for synthesis of sphingolipid metabolism inhibitors in phylogenetically diverse species of the filamentous fungus Fusarium.</title>
        <authorList>
            <person name="Kim H.-S."/>
            <person name="Busman M."/>
            <person name="Brown D.W."/>
            <person name="Divon H."/>
            <person name="Uhlig S."/>
            <person name="Proctor R.H."/>
        </authorList>
    </citation>
    <scope>NUCLEOTIDE SEQUENCE [LARGE SCALE GENOMIC DNA]</scope>
    <source>
        <strain evidence="5 6">NRRL 13617</strain>
    </source>
</reference>
<evidence type="ECO:0000313" key="6">
    <source>
        <dbReference type="Proteomes" id="UP000582016"/>
    </source>
</evidence>
<feature type="domain" description="DUF7605" evidence="4">
    <location>
        <begin position="628"/>
        <end position="797"/>
    </location>
</feature>
<dbReference type="SUPFAM" id="SSF52540">
    <property type="entry name" value="P-loop containing nucleoside triphosphate hydrolases"/>
    <property type="match status" value="1"/>
</dbReference>
<dbReference type="PANTHER" id="PTHR36681">
    <property type="entry name" value="NUCLEAR GTPASE, GERMINAL CENTER-ASSOCIATED, TANDEM DUPLICATE 3"/>
    <property type="match status" value="1"/>
</dbReference>
<feature type="compositionally biased region" description="Polar residues" evidence="2">
    <location>
        <begin position="10"/>
        <end position="35"/>
    </location>
</feature>
<evidence type="ECO:0000256" key="1">
    <source>
        <dbReference type="SAM" id="Coils"/>
    </source>
</evidence>
<feature type="coiled-coil region" evidence="1">
    <location>
        <begin position="805"/>
        <end position="832"/>
    </location>
</feature>
<proteinExistence type="predicted"/>
<dbReference type="OrthoDB" id="3598281at2759"/>